<evidence type="ECO:0000259" key="10">
    <source>
        <dbReference type="SMART" id="SM00387"/>
    </source>
</evidence>
<dbReference type="SUPFAM" id="SSF55874">
    <property type="entry name" value="ATPase domain of HSP90 chaperone/DNA topoisomerase II/histidine kinase"/>
    <property type="match status" value="1"/>
</dbReference>
<evidence type="ECO:0000256" key="4">
    <source>
        <dbReference type="ARBA" id="ARBA00022741"/>
    </source>
</evidence>
<reference evidence="11" key="1">
    <citation type="journal article" date="2020" name="Stud. Mycol.">
        <title>101 Dothideomycetes genomes: a test case for predicting lifestyles and emergence of pathogens.</title>
        <authorList>
            <person name="Haridas S."/>
            <person name="Albert R."/>
            <person name="Binder M."/>
            <person name="Bloem J."/>
            <person name="Labutti K."/>
            <person name="Salamov A."/>
            <person name="Andreopoulos B."/>
            <person name="Baker S."/>
            <person name="Barry K."/>
            <person name="Bills G."/>
            <person name="Bluhm B."/>
            <person name="Cannon C."/>
            <person name="Castanera R."/>
            <person name="Culley D."/>
            <person name="Daum C."/>
            <person name="Ezra D."/>
            <person name="Gonzalez J."/>
            <person name="Henrissat B."/>
            <person name="Kuo A."/>
            <person name="Liang C."/>
            <person name="Lipzen A."/>
            <person name="Lutzoni F."/>
            <person name="Magnuson J."/>
            <person name="Mondo S."/>
            <person name="Nolan M."/>
            <person name="Ohm R."/>
            <person name="Pangilinan J."/>
            <person name="Park H.-J."/>
            <person name="Ramirez L."/>
            <person name="Alfaro M."/>
            <person name="Sun H."/>
            <person name="Tritt A."/>
            <person name="Yoshinaga Y."/>
            <person name="Zwiers L.-H."/>
            <person name="Turgeon B."/>
            <person name="Goodwin S."/>
            <person name="Spatafora J."/>
            <person name="Crous P."/>
            <person name="Grigoriev I."/>
        </authorList>
    </citation>
    <scope>NUCLEOTIDE SEQUENCE</scope>
    <source>
        <strain evidence="11">CBS 379.55</strain>
    </source>
</reference>
<dbReference type="InterPro" id="IPR037196">
    <property type="entry name" value="HSP90_C"/>
</dbReference>
<evidence type="ECO:0000256" key="9">
    <source>
        <dbReference type="SAM" id="MobiDB-lite"/>
    </source>
</evidence>
<dbReference type="InterPro" id="IPR020568">
    <property type="entry name" value="Ribosomal_Su5_D2-typ_SF"/>
</dbReference>
<feature type="region of interest" description="Disordered" evidence="9">
    <location>
        <begin position="675"/>
        <end position="700"/>
    </location>
</feature>
<feature type="binding site" evidence="7">
    <location>
        <begin position="119"/>
        <end position="124"/>
    </location>
    <ligand>
        <name>ATP</name>
        <dbReference type="ChEBI" id="CHEBI:30616"/>
    </ligand>
</feature>
<keyword evidence="3" id="KW-0963">Cytoplasm</keyword>
<dbReference type="Gene3D" id="1.20.120.790">
    <property type="entry name" value="Heat shock protein 90, C-terminal domain"/>
    <property type="match status" value="1"/>
</dbReference>
<dbReference type="FunFam" id="3.40.50.11260:FF:000001">
    <property type="entry name" value="Heat shock protein 90 alpha"/>
    <property type="match status" value="1"/>
</dbReference>
<dbReference type="GO" id="GO:0140662">
    <property type="term" value="F:ATP-dependent protein folding chaperone"/>
    <property type="evidence" value="ECO:0007669"/>
    <property type="project" value="InterPro"/>
</dbReference>
<dbReference type="OrthoDB" id="28737at2759"/>
<dbReference type="GO" id="GO:0005524">
    <property type="term" value="F:ATP binding"/>
    <property type="evidence" value="ECO:0007669"/>
    <property type="project" value="UniProtKB-KW"/>
</dbReference>
<feature type="compositionally biased region" description="Acidic residues" evidence="9">
    <location>
        <begin position="215"/>
        <end position="228"/>
    </location>
</feature>
<name>A0A6A6J5D9_WESOR</name>
<feature type="binding site" evidence="7">
    <location>
        <position position="92"/>
    </location>
    <ligand>
        <name>ATP</name>
        <dbReference type="ChEBI" id="CHEBI:30616"/>
    </ligand>
</feature>
<keyword evidence="11" id="KW-0346">Stress response</keyword>
<dbReference type="GeneID" id="54552550"/>
<evidence type="ECO:0000313" key="12">
    <source>
        <dbReference type="Proteomes" id="UP000800097"/>
    </source>
</evidence>
<evidence type="ECO:0000313" key="11">
    <source>
        <dbReference type="EMBL" id="KAF2271655.1"/>
    </source>
</evidence>
<dbReference type="Gene3D" id="3.30.565.10">
    <property type="entry name" value="Histidine kinase-like ATPase, C-terminal domain"/>
    <property type="match status" value="1"/>
</dbReference>
<dbReference type="HAMAP" id="MF_00505">
    <property type="entry name" value="HSP90"/>
    <property type="match status" value="1"/>
</dbReference>
<sequence>MASETFEFQAEISQLLGLIINTVYSNKEIFLREIISNASDALDKIRYESLSDPSKLDTGKDLRIDIIPDKEAKTLTIRDTGIGMTKADLINNLGTIARSGTKQFMEALSAGADISMIGQFGVGFYSAYLVADRVTVVSKNNDDEQYIWESSAGGTFKIIEDTEGEQLGRGTKIILHLKDEQMDYLNESKIKEVVKKHSEFISYPIYLHVRKETEKEVEEEEAETTEEGEEKKPKVEEVDDEEEEKKKKTKKVKETKIEEEELNKTKPIWTRNPQDISQEEYAAFYKSLSNDWEDHLAVKHFSVEGQLEFRAILFVPKRAPFDLFESKKTKNNIKLYVRRVFITDDATDLIPEWLGFIKGVVDSEDLPLNLSRETLQQNKIMKVIRKNIVKKTLELFNEIAEDREQFDKFYTAFSKNIKLGIHEDSQNRQALAKLLRFNSTKSGDETTSLTDYVTRMPEHQKQMYYITGESLKAVQKSPFLDALKDKGFEVLFLVDPIDEYAMTQLKEFDGKKLVDITKDFELEESEEEKKKREEEEKEFEGLAKSLKNVLGDRVEKVVVSHKLTGSPCAIRTGQFGWSANMERIMKAQALRDTSMSSYMSSKKTFEISPKSPIIKELKRKVEADGEDDRTVKSITLLLFETSLLVSGFTIDEPVQYAERIHKLVSLGLNVDEEVETQQEAKAEETPAAAETGESAMEEVD</sequence>
<dbReference type="GO" id="GO:0016887">
    <property type="term" value="F:ATP hydrolysis activity"/>
    <property type="evidence" value="ECO:0007669"/>
    <property type="project" value="InterPro"/>
</dbReference>
<feature type="binding site" evidence="7">
    <location>
        <position position="84"/>
    </location>
    <ligand>
        <name>ATP</name>
        <dbReference type="ChEBI" id="CHEBI:30616"/>
    </ligand>
</feature>
<evidence type="ECO:0000256" key="5">
    <source>
        <dbReference type="ARBA" id="ARBA00022840"/>
    </source>
</evidence>
<dbReference type="PRINTS" id="PR00775">
    <property type="entry name" value="HEATSHOCK90"/>
</dbReference>
<dbReference type="GO" id="GO:0051082">
    <property type="term" value="F:unfolded protein binding"/>
    <property type="evidence" value="ECO:0007669"/>
    <property type="project" value="InterPro"/>
</dbReference>
<dbReference type="GO" id="GO:0005737">
    <property type="term" value="C:cytoplasm"/>
    <property type="evidence" value="ECO:0007669"/>
    <property type="project" value="UniProtKB-SubCell"/>
</dbReference>
<dbReference type="InterPro" id="IPR020575">
    <property type="entry name" value="Hsp90_N"/>
</dbReference>
<dbReference type="Gene3D" id="3.30.230.80">
    <property type="match status" value="1"/>
</dbReference>
<accession>A0A6A6J5D9</accession>
<feature type="compositionally biased region" description="Low complexity" evidence="9">
    <location>
        <begin position="685"/>
        <end position="694"/>
    </location>
</feature>
<comment type="similarity">
    <text evidence="2">Belongs to the heat shock protein 90 family.</text>
</comment>
<feature type="domain" description="Histidine kinase/HSP90-like ATPase" evidence="10">
    <location>
        <begin position="26"/>
        <end position="181"/>
    </location>
</feature>
<dbReference type="PROSITE" id="PS00298">
    <property type="entry name" value="HSP90"/>
    <property type="match status" value="1"/>
</dbReference>
<dbReference type="CDD" id="cd16927">
    <property type="entry name" value="HATPase_Hsp90-like"/>
    <property type="match status" value="1"/>
</dbReference>
<keyword evidence="6" id="KW-0143">Chaperone</keyword>
<dbReference type="SMART" id="SM00387">
    <property type="entry name" value="HATPase_c"/>
    <property type="match status" value="1"/>
</dbReference>
<dbReference type="EMBL" id="ML986535">
    <property type="protein sequence ID" value="KAF2271655.1"/>
    <property type="molecule type" value="Genomic_DNA"/>
</dbReference>
<keyword evidence="4 7" id="KW-0547">Nucleotide-binding</keyword>
<dbReference type="Gene3D" id="3.40.50.11260">
    <property type="match status" value="1"/>
</dbReference>
<dbReference type="InterPro" id="IPR003594">
    <property type="entry name" value="HATPase_dom"/>
</dbReference>
<feature type="coiled-coil region" evidence="8">
    <location>
        <begin position="517"/>
        <end position="545"/>
    </location>
</feature>
<gene>
    <name evidence="11" type="ORF">EI97DRAFT_437610</name>
</gene>
<dbReference type="FunFam" id="3.30.565.10:FF:000001">
    <property type="entry name" value="Heat shock protein HSP 90-alpha"/>
    <property type="match status" value="1"/>
</dbReference>
<dbReference type="NCBIfam" id="NF003555">
    <property type="entry name" value="PRK05218.1"/>
    <property type="match status" value="1"/>
</dbReference>
<dbReference type="FunFam" id="1.20.120.790:FF:000001">
    <property type="entry name" value="Heat shock protein 90 alpha"/>
    <property type="match status" value="1"/>
</dbReference>
<feature type="binding site" evidence="7">
    <location>
        <position position="37"/>
    </location>
    <ligand>
        <name>ATP</name>
        <dbReference type="ChEBI" id="CHEBI:30616"/>
    </ligand>
</feature>
<dbReference type="PANTHER" id="PTHR11528">
    <property type="entry name" value="HEAT SHOCK PROTEIN 90 FAMILY MEMBER"/>
    <property type="match status" value="1"/>
</dbReference>
<dbReference type="InterPro" id="IPR019805">
    <property type="entry name" value="Heat_shock_protein_90_CS"/>
</dbReference>
<feature type="binding site" evidence="7">
    <location>
        <position position="33"/>
    </location>
    <ligand>
        <name>ATP</name>
        <dbReference type="ChEBI" id="CHEBI:30616"/>
    </ligand>
</feature>
<organism evidence="11 12">
    <name type="scientific">Westerdykella ornata</name>
    <dbReference type="NCBI Taxonomy" id="318751"/>
    <lineage>
        <taxon>Eukaryota</taxon>
        <taxon>Fungi</taxon>
        <taxon>Dikarya</taxon>
        <taxon>Ascomycota</taxon>
        <taxon>Pezizomycotina</taxon>
        <taxon>Dothideomycetes</taxon>
        <taxon>Pleosporomycetidae</taxon>
        <taxon>Pleosporales</taxon>
        <taxon>Sporormiaceae</taxon>
        <taxon>Westerdykella</taxon>
    </lineage>
</organism>
<dbReference type="PIRSF" id="PIRSF002583">
    <property type="entry name" value="Hsp90"/>
    <property type="match status" value="1"/>
</dbReference>
<dbReference type="Proteomes" id="UP000800097">
    <property type="component" value="Unassembled WGS sequence"/>
</dbReference>
<dbReference type="SUPFAM" id="SSF110942">
    <property type="entry name" value="HSP90 C-terminal domain"/>
    <property type="match status" value="1"/>
</dbReference>
<dbReference type="SUPFAM" id="SSF54211">
    <property type="entry name" value="Ribosomal protein S5 domain 2-like"/>
    <property type="match status" value="1"/>
</dbReference>
<keyword evidence="5 7" id="KW-0067">ATP-binding</keyword>
<evidence type="ECO:0000256" key="6">
    <source>
        <dbReference type="ARBA" id="ARBA00023186"/>
    </source>
</evidence>
<evidence type="ECO:0000256" key="3">
    <source>
        <dbReference type="ARBA" id="ARBA00022490"/>
    </source>
</evidence>
<evidence type="ECO:0000256" key="7">
    <source>
        <dbReference type="PIRSR" id="PIRSR002583-1"/>
    </source>
</evidence>
<feature type="binding site" evidence="7">
    <location>
        <position position="79"/>
    </location>
    <ligand>
        <name>ATP</name>
        <dbReference type="ChEBI" id="CHEBI:30616"/>
    </ligand>
</feature>
<dbReference type="FunFam" id="3.30.230.80:FF:000001">
    <property type="entry name" value="Heat shock protein 90 alpha"/>
    <property type="match status" value="1"/>
</dbReference>
<feature type="region of interest" description="Disordered" evidence="9">
    <location>
        <begin position="214"/>
        <end position="252"/>
    </location>
</feature>
<feature type="binding site" evidence="7">
    <location>
        <position position="372"/>
    </location>
    <ligand>
        <name>ATP</name>
        <dbReference type="ChEBI" id="CHEBI:30616"/>
    </ligand>
</feature>
<proteinExistence type="inferred from homology"/>
<feature type="binding site" evidence="7">
    <location>
        <position position="171"/>
    </location>
    <ligand>
        <name>ATP</name>
        <dbReference type="ChEBI" id="CHEBI:30616"/>
    </ligand>
</feature>
<protein>
    <submittedName>
        <fullName evidence="11">Heat shock protein 90</fullName>
    </submittedName>
</protein>
<comment type="subcellular location">
    <subcellularLocation>
        <location evidence="1">Cytoplasm</location>
    </subcellularLocation>
</comment>
<dbReference type="RefSeq" id="XP_033649194.1">
    <property type="nucleotide sequence ID" value="XM_033799375.1"/>
</dbReference>
<keyword evidence="12" id="KW-1185">Reference proteome</keyword>
<dbReference type="InterPro" id="IPR036890">
    <property type="entry name" value="HATPase_C_sf"/>
</dbReference>
<dbReference type="AlphaFoldDB" id="A0A6A6J5D9"/>
<evidence type="ECO:0000256" key="8">
    <source>
        <dbReference type="SAM" id="Coils"/>
    </source>
</evidence>
<dbReference type="Pfam" id="PF13589">
    <property type="entry name" value="HATPase_c_3"/>
    <property type="match status" value="1"/>
</dbReference>
<dbReference type="InterPro" id="IPR001404">
    <property type="entry name" value="Hsp90_fam"/>
</dbReference>
<evidence type="ECO:0000256" key="1">
    <source>
        <dbReference type="ARBA" id="ARBA00004496"/>
    </source>
</evidence>
<feature type="binding site" evidence="7">
    <location>
        <begin position="99"/>
        <end position="100"/>
    </location>
    <ligand>
        <name>ATP</name>
        <dbReference type="ChEBI" id="CHEBI:30616"/>
    </ligand>
</feature>
<dbReference type="Pfam" id="PF00183">
    <property type="entry name" value="HSP90"/>
    <property type="match status" value="1"/>
</dbReference>
<evidence type="ECO:0000256" key="2">
    <source>
        <dbReference type="ARBA" id="ARBA00008239"/>
    </source>
</evidence>
<keyword evidence="8" id="KW-0175">Coiled coil</keyword>